<evidence type="ECO:0000313" key="1">
    <source>
        <dbReference type="EMBL" id="KAG7572921.1"/>
    </source>
</evidence>
<name>A0A8T2AHA0_ARASU</name>
<keyword evidence="2" id="KW-1185">Reference proteome</keyword>
<dbReference type="AlphaFoldDB" id="A0A8T2AHA0"/>
<proteinExistence type="predicted"/>
<organism evidence="1 2">
    <name type="scientific">Arabidopsis suecica</name>
    <name type="common">Swedish thale-cress</name>
    <name type="synonym">Cardaminopsis suecica</name>
    <dbReference type="NCBI Taxonomy" id="45249"/>
    <lineage>
        <taxon>Eukaryota</taxon>
        <taxon>Viridiplantae</taxon>
        <taxon>Streptophyta</taxon>
        <taxon>Embryophyta</taxon>
        <taxon>Tracheophyta</taxon>
        <taxon>Spermatophyta</taxon>
        <taxon>Magnoliopsida</taxon>
        <taxon>eudicotyledons</taxon>
        <taxon>Gunneridae</taxon>
        <taxon>Pentapetalae</taxon>
        <taxon>rosids</taxon>
        <taxon>malvids</taxon>
        <taxon>Brassicales</taxon>
        <taxon>Brassicaceae</taxon>
        <taxon>Camelineae</taxon>
        <taxon>Arabidopsis</taxon>
    </lineage>
</organism>
<dbReference type="Proteomes" id="UP000694251">
    <property type="component" value="Chromosome 9"/>
</dbReference>
<accession>A0A8T2AHA0</accession>
<reference evidence="1 2" key="1">
    <citation type="submission" date="2020-12" db="EMBL/GenBank/DDBJ databases">
        <title>Concerted genomic and epigenomic changes stabilize Arabidopsis allopolyploids.</title>
        <authorList>
            <person name="Chen Z."/>
        </authorList>
    </citation>
    <scope>NUCLEOTIDE SEQUENCE [LARGE SCALE GENOMIC DNA]</scope>
    <source>
        <strain evidence="1">As9502</strain>
        <tissue evidence="1">Leaf</tissue>
    </source>
</reference>
<dbReference type="EMBL" id="JAEFBJ010000009">
    <property type="protein sequence ID" value="KAG7572921.1"/>
    <property type="molecule type" value="Genomic_DNA"/>
</dbReference>
<sequence length="78" mass="8567">MGHGLLIDAGIAGGNPSSVHEVVIRRRKEERGERRELNSRALLQFNCYLRLHQATSGILQTLATLAEKTPSSPDRSSV</sequence>
<comment type="caution">
    <text evidence="1">The sequence shown here is derived from an EMBL/GenBank/DDBJ whole genome shotgun (WGS) entry which is preliminary data.</text>
</comment>
<protein>
    <submittedName>
        <fullName evidence="1">Uncharacterized protein</fullName>
    </submittedName>
</protein>
<gene>
    <name evidence="1" type="ORF">ISN44_As09g012610</name>
</gene>
<evidence type="ECO:0000313" key="2">
    <source>
        <dbReference type="Proteomes" id="UP000694251"/>
    </source>
</evidence>